<name>A0A852TIN9_9BACI</name>
<dbReference type="Proteomes" id="UP000548423">
    <property type="component" value="Unassembled WGS sequence"/>
</dbReference>
<accession>A0A852TIN9</accession>
<dbReference type="Pfam" id="PF05721">
    <property type="entry name" value="PhyH"/>
    <property type="match status" value="1"/>
</dbReference>
<dbReference type="PANTHER" id="PTHR37563:SF2">
    <property type="entry name" value="PHYTANOYL-COA DIOXYGENASE FAMILY PROTEIN (AFU_ORTHOLOGUE AFUA_2G03330)"/>
    <property type="match status" value="1"/>
</dbReference>
<comment type="caution">
    <text evidence="1">The sequence shown here is derived from an EMBL/GenBank/DDBJ whole genome shotgun (WGS) entry which is preliminary data.</text>
</comment>
<dbReference type="EMBL" id="JACCBX010000012">
    <property type="protein sequence ID" value="NYE08069.1"/>
    <property type="molecule type" value="Genomic_DNA"/>
</dbReference>
<dbReference type="GO" id="GO:0016706">
    <property type="term" value="F:2-oxoglutarate-dependent dioxygenase activity"/>
    <property type="evidence" value="ECO:0007669"/>
    <property type="project" value="UniProtKB-ARBA"/>
</dbReference>
<dbReference type="InterPro" id="IPR051961">
    <property type="entry name" value="Fungal_Metabolite_Diox"/>
</dbReference>
<dbReference type="Gene3D" id="2.60.120.620">
    <property type="entry name" value="q2cbj1_9rhob like domain"/>
    <property type="match status" value="1"/>
</dbReference>
<evidence type="ECO:0000313" key="1">
    <source>
        <dbReference type="EMBL" id="NYE08069.1"/>
    </source>
</evidence>
<reference evidence="2" key="1">
    <citation type="submission" date="2020-07" db="EMBL/GenBank/DDBJ databases">
        <authorList>
            <person name="Partida-Martinez L."/>
            <person name="Huntemann M."/>
            <person name="Clum A."/>
            <person name="Wang J."/>
            <person name="Palaniappan K."/>
            <person name="Ritter S."/>
            <person name="Chen I.-M."/>
            <person name="Stamatis D."/>
            <person name="Reddy T."/>
            <person name="O'Malley R."/>
            <person name="Daum C."/>
            <person name="Shapiro N."/>
            <person name="Ivanova N."/>
            <person name="Kyrpides N."/>
            <person name="Woyke T."/>
        </authorList>
    </citation>
    <scope>NUCLEOTIDE SEQUENCE [LARGE SCALE GENOMIC DNA]</scope>
    <source>
        <strain evidence="2">AT2.8</strain>
    </source>
</reference>
<dbReference type="PANTHER" id="PTHR37563">
    <property type="entry name" value="PHYTANOYL-COA DIOXYGENASE FAMILY PROTEIN (AFU_ORTHOLOGUE AFUA_2G03330)"/>
    <property type="match status" value="1"/>
</dbReference>
<dbReference type="SUPFAM" id="SSF51197">
    <property type="entry name" value="Clavaminate synthase-like"/>
    <property type="match status" value="1"/>
</dbReference>
<evidence type="ECO:0000313" key="2">
    <source>
        <dbReference type="Proteomes" id="UP000548423"/>
    </source>
</evidence>
<keyword evidence="1" id="KW-0223">Dioxygenase</keyword>
<dbReference type="InterPro" id="IPR008775">
    <property type="entry name" value="Phytyl_CoA_dOase-like"/>
</dbReference>
<proteinExistence type="predicted"/>
<protein>
    <submittedName>
        <fullName evidence="1">Ectoine hydroxylase-related dioxygenase (Phytanoyl-CoA dioxygenase family)</fullName>
    </submittedName>
</protein>
<gene>
    <name evidence="1" type="ORF">F4694_004912</name>
</gene>
<dbReference type="AlphaFoldDB" id="A0A852TIN9"/>
<keyword evidence="1" id="KW-0560">Oxidoreductase</keyword>
<reference evidence="2" key="2">
    <citation type="submission" date="2020-08" db="EMBL/GenBank/DDBJ databases">
        <title>The Agave Microbiome: Exploring the role of microbial communities in plant adaptations to desert environments.</title>
        <authorList>
            <person name="Partida-Martinez L.P."/>
        </authorList>
    </citation>
    <scope>NUCLEOTIDE SEQUENCE [LARGE SCALE GENOMIC DNA]</scope>
    <source>
        <strain evidence="2">AT2.8</strain>
    </source>
</reference>
<organism evidence="1 2">
    <name type="scientific">Neobacillus niacini</name>
    <dbReference type="NCBI Taxonomy" id="86668"/>
    <lineage>
        <taxon>Bacteria</taxon>
        <taxon>Bacillati</taxon>
        <taxon>Bacillota</taxon>
        <taxon>Bacilli</taxon>
        <taxon>Bacillales</taxon>
        <taxon>Bacillaceae</taxon>
        <taxon>Neobacillus</taxon>
    </lineage>
</organism>
<sequence length="277" mass="31758">MKIKLTEQEKETKQLNPETLEIAVEQVRANGYIIFDSVISVEKIKQIRNSFDPLFDEFIDRKGYNTGTNRAQMFLPFKEPFIDEDIICNPIATSVIDQLLGEWNHCNYFASDTPMPGSDYQNCHCDIMPLFPELAIPLPVFSLVLNIPLVDVTEENGPMEIWPGGTHQNPDRSNHDTLNNTVNPHLHIVRAAEHMYSEKVFMSAGSILIRDIRMWHRGTPNLSNDRRTNLAMIFNRSWYGGGSTIPIPQETYDSLSQKAKELFRMEKIGSSVKMPWE</sequence>